<organism evidence="15">
    <name type="scientific">Colletotrichum graminicola (strain M1.001 / M2 / FGSC 10212)</name>
    <name type="common">Maize anthracnose fungus</name>
    <name type="synonym">Glomerella graminicola</name>
    <dbReference type="NCBI Taxonomy" id="645133"/>
    <lineage>
        <taxon>Eukaryota</taxon>
        <taxon>Fungi</taxon>
        <taxon>Dikarya</taxon>
        <taxon>Ascomycota</taxon>
        <taxon>Pezizomycotina</taxon>
        <taxon>Sordariomycetes</taxon>
        <taxon>Hypocreomycetidae</taxon>
        <taxon>Glomerellales</taxon>
        <taxon>Glomerellaceae</taxon>
        <taxon>Colletotrichum</taxon>
        <taxon>Colletotrichum graminicola species complex</taxon>
    </lineage>
</organism>
<evidence type="ECO:0000256" key="4">
    <source>
        <dbReference type="ARBA" id="ARBA00010772"/>
    </source>
</evidence>
<evidence type="ECO:0000256" key="1">
    <source>
        <dbReference type="ARBA" id="ARBA00000757"/>
    </source>
</evidence>
<feature type="binding site" evidence="12">
    <location>
        <position position="111"/>
    </location>
    <ligand>
        <name>Zn(2+)</name>
        <dbReference type="ChEBI" id="CHEBI:29105"/>
    </ligand>
</feature>
<evidence type="ECO:0000256" key="12">
    <source>
        <dbReference type="PIRSR" id="PIRSR001480-2"/>
    </source>
</evidence>
<evidence type="ECO:0000256" key="9">
    <source>
        <dbReference type="ARBA" id="ARBA00023235"/>
    </source>
</evidence>
<dbReference type="STRING" id="645133.E3QIE6"/>
<gene>
    <name evidence="14" type="ORF">GLRG_05700</name>
</gene>
<dbReference type="InterPro" id="IPR016305">
    <property type="entry name" value="Mannose-6-P_Isomerase"/>
</dbReference>
<dbReference type="InterPro" id="IPR001250">
    <property type="entry name" value="Man6P_Isoase-1"/>
</dbReference>
<keyword evidence="8 12" id="KW-0862">Zinc</keyword>
<keyword evidence="15" id="KW-1185">Reference proteome</keyword>
<dbReference type="PRINTS" id="PR00714">
    <property type="entry name" value="MAN6PISMRASE"/>
</dbReference>
<dbReference type="VEuPathDB" id="FungiDB:GLRG_05700"/>
<sequence length="413" mass="44655">MTPQSKKVFQLTGTCNNYEWGRKGRESLAARLCANTPGGGFEPADDQYYSEMWFGDYPDFPARVLDTGEPLRDLLNRDPDALLGPKVVRHLDAQLPYLPKILSIAKALPLQIHPDKALASRLHEEDPDAFSDPNHKPEIAVALGPFEVFAGFKPLDRIAPAFNLPALRHFIPDGTTAWSDETLREVVRRILLADDAAVERAASSLRDAAGVFGPGDAHVADLLPRLQAQYGPADPGTLVALLCMNYLVLDAGDALYIPADGIHAYLSGDIVECMARSNNVLNTGFCPPADRSNVDLFTRALTFAAHSDADVLLPAEPSPRGARGRTVVYPPPLREFDMLKTDLTAAAAGDDRSVEVIRAGEGPAVAIVTDGEGVLEADGNTFDVKAGYIWFIAPGVEAKWETKGTLQIFTTVV</sequence>
<dbReference type="HOGENOM" id="CLU_026967_0_1_1"/>
<dbReference type="UniPathway" id="UPA00126">
    <property type="reaction ID" value="UER00423"/>
</dbReference>
<dbReference type="GO" id="GO:0005975">
    <property type="term" value="P:carbohydrate metabolic process"/>
    <property type="evidence" value="ECO:0007669"/>
    <property type="project" value="InterPro"/>
</dbReference>
<feature type="binding site" evidence="12">
    <location>
        <position position="113"/>
    </location>
    <ligand>
        <name>Zn(2+)</name>
        <dbReference type="ChEBI" id="CHEBI:29105"/>
    </ligand>
</feature>
<dbReference type="GO" id="GO:0009298">
    <property type="term" value="P:GDP-mannose biosynthetic process"/>
    <property type="evidence" value="ECO:0007669"/>
    <property type="project" value="UniProtKB-UniPathway"/>
</dbReference>
<dbReference type="OrthoDB" id="6605218at2759"/>
<dbReference type="RefSeq" id="XP_008094576.1">
    <property type="nucleotide sequence ID" value="XM_008096385.1"/>
</dbReference>
<dbReference type="EMBL" id="GG697350">
    <property type="protein sequence ID" value="EFQ30556.1"/>
    <property type="molecule type" value="Genomic_DNA"/>
</dbReference>
<dbReference type="PANTHER" id="PTHR10309">
    <property type="entry name" value="MANNOSE-6-PHOSPHATE ISOMERASE"/>
    <property type="match status" value="1"/>
</dbReference>
<evidence type="ECO:0000256" key="8">
    <source>
        <dbReference type="ARBA" id="ARBA00022833"/>
    </source>
</evidence>
<feature type="binding site" evidence="12">
    <location>
        <position position="138"/>
    </location>
    <ligand>
        <name>Zn(2+)</name>
        <dbReference type="ChEBI" id="CHEBI:29105"/>
    </ligand>
</feature>
<dbReference type="GO" id="GO:0008270">
    <property type="term" value="F:zinc ion binding"/>
    <property type="evidence" value="ECO:0007669"/>
    <property type="project" value="InterPro"/>
</dbReference>
<evidence type="ECO:0000256" key="2">
    <source>
        <dbReference type="ARBA" id="ARBA00002564"/>
    </source>
</evidence>
<dbReference type="Proteomes" id="UP000008782">
    <property type="component" value="Unassembled WGS sequence"/>
</dbReference>
<dbReference type="PIRSF" id="PIRSF001480">
    <property type="entry name" value="Mannose-6-phosphate_isomerase"/>
    <property type="match status" value="1"/>
</dbReference>
<dbReference type="GO" id="GO:0005829">
    <property type="term" value="C:cytosol"/>
    <property type="evidence" value="ECO:0007669"/>
    <property type="project" value="TreeGrafter"/>
</dbReference>
<evidence type="ECO:0000313" key="14">
    <source>
        <dbReference type="EMBL" id="EFQ30556.1"/>
    </source>
</evidence>
<comment type="cofactor">
    <cofactor evidence="12">
        <name>Zn(2+)</name>
        <dbReference type="ChEBI" id="CHEBI:29105"/>
    </cofactor>
    <text evidence="12">Binds 1 zinc ion per subunit.</text>
</comment>
<dbReference type="Gene3D" id="1.10.441.10">
    <property type="entry name" value="Phosphomannose Isomerase, domain 2"/>
    <property type="match status" value="1"/>
</dbReference>
<evidence type="ECO:0000256" key="7">
    <source>
        <dbReference type="ARBA" id="ARBA00022723"/>
    </source>
</evidence>
<name>E3QIE6_COLGM</name>
<evidence type="ECO:0000259" key="13">
    <source>
        <dbReference type="Pfam" id="PF20511"/>
    </source>
</evidence>
<dbReference type="AlphaFoldDB" id="E3QIE6"/>
<evidence type="ECO:0000256" key="6">
    <source>
        <dbReference type="ARBA" id="ARBA00018236"/>
    </source>
</evidence>
<dbReference type="GO" id="GO:0004476">
    <property type="term" value="F:mannose-6-phosphate isomerase activity"/>
    <property type="evidence" value="ECO:0007669"/>
    <property type="project" value="UniProtKB-EC"/>
</dbReference>
<evidence type="ECO:0000256" key="3">
    <source>
        <dbReference type="ARBA" id="ARBA00004666"/>
    </source>
</evidence>
<accession>E3QIE6</accession>
<comment type="similarity">
    <text evidence="4">Belongs to the mannose-6-phosphate isomerase type 1 family.</text>
</comment>
<dbReference type="Pfam" id="PF20511">
    <property type="entry name" value="PMI_typeI_cat"/>
    <property type="match status" value="1"/>
</dbReference>
<feature type="binding site" evidence="12">
    <location>
        <position position="263"/>
    </location>
    <ligand>
        <name>Zn(2+)</name>
        <dbReference type="ChEBI" id="CHEBI:29105"/>
    </ligand>
</feature>
<dbReference type="EC" id="5.3.1.8" evidence="5"/>
<evidence type="ECO:0000256" key="10">
    <source>
        <dbReference type="ARBA" id="ARBA00029741"/>
    </source>
</evidence>
<evidence type="ECO:0000256" key="5">
    <source>
        <dbReference type="ARBA" id="ARBA00011956"/>
    </source>
</evidence>
<comment type="pathway">
    <text evidence="3">Nucleotide-sugar biosynthesis; GDP-alpha-D-mannose biosynthesis; alpha-D-mannose 1-phosphate from D-fructose 6-phosphate: step 1/2.</text>
</comment>
<dbReference type="InterPro" id="IPR046457">
    <property type="entry name" value="PMI_typeI_cat"/>
</dbReference>
<comment type="catalytic activity">
    <reaction evidence="1">
        <text>D-mannose 6-phosphate = D-fructose 6-phosphate</text>
        <dbReference type="Rhea" id="RHEA:12356"/>
        <dbReference type="ChEBI" id="CHEBI:58735"/>
        <dbReference type="ChEBI" id="CHEBI:61527"/>
        <dbReference type="EC" id="5.3.1.8"/>
    </reaction>
</comment>
<protein>
    <recommendedName>
        <fullName evidence="6">Mannose-6-phosphate isomerase</fullName>
        <ecNumber evidence="5">5.3.1.8</ecNumber>
    </recommendedName>
    <alternativeName>
        <fullName evidence="10">Phosphohexomutase</fullName>
    </alternativeName>
    <alternativeName>
        <fullName evidence="11">Phosphomannose isomerase</fullName>
    </alternativeName>
</protein>
<dbReference type="GeneID" id="24411065"/>
<dbReference type="InterPro" id="IPR014710">
    <property type="entry name" value="RmlC-like_jellyroll"/>
</dbReference>
<dbReference type="eggNOG" id="KOG2757">
    <property type="taxonomic scope" value="Eukaryota"/>
</dbReference>
<dbReference type="SUPFAM" id="SSF51182">
    <property type="entry name" value="RmlC-like cupins"/>
    <property type="match status" value="1"/>
</dbReference>
<keyword evidence="9 14" id="KW-0413">Isomerase</keyword>
<dbReference type="PANTHER" id="PTHR10309:SF4">
    <property type="entry name" value="MANNOSE-6-PHOSPHATE ISOMERASE"/>
    <property type="match status" value="1"/>
</dbReference>
<dbReference type="Gene3D" id="2.60.120.10">
    <property type="entry name" value="Jelly Rolls"/>
    <property type="match status" value="2"/>
</dbReference>
<dbReference type="InterPro" id="IPR011051">
    <property type="entry name" value="RmlC_Cupin_sf"/>
</dbReference>
<dbReference type="NCBIfam" id="TIGR00218">
    <property type="entry name" value="manA"/>
    <property type="match status" value="1"/>
</dbReference>
<evidence type="ECO:0000256" key="11">
    <source>
        <dbReference type="ARBA" id="ARBA00030762"/>
    </source>
</evidence>
<evidence type="ECO:0000313" key="15">
    <source>
        <dbReference type="Proteomes" id="UP000008782"/>
    </source>
</evidence>
<feature type="domain" description="Phosphomannose isomerase type I catalytic" evidence="13">
    <location>
        <begin position="8"/>
        <end position="155"/>
    </location>
</feature>
<keyword evidence="7 12" id="KW-0479">Metal-binding</keyword>
<dbReference type="CDD" id="cd07011">
    <property type="entry name" value="cupin_PMI_type_I_N"/>
    <property type="match status" value="1"/>
</dbReference>
<reference evidence="15" key="1">
    <citation type="journal article" date="2012" name="Nat. Genet.">
        <title>Lifestyle transitions in plant pathogenic Colletotrichum fungi deciphered by genome and transcriptome analyses.</title>
        <authorList>
            <person name="O'Connell R.J."/>
            <person name="Thon M.R."/>
            <person name="Hacquard S."/>
            <person name="Amyotte S.G."/>
            <person name="Kleemann J."/>
            <person name="Torres M.F."/>
            <person name="Damm U."/>
            <person name="Buiate E.A."/>
            <person name="Epstein L."/>
            <person name="Alkan N."/>
            <person name="Altmueller J."/>
            <person name="Alvarado-Balderrama L."/>
            <person name="Bauser C.A."/>
            <person name="Becker C."/>
            <person name="Birren B.W."/>
            <person name="Chen Z."/>
            <person name="Choi J."/>
            <person name="Crouch J.A."/>
            <person name="Duvick J.P."/>
            <person name="Farman M.A."/>
            <person name="Gan P."/>
            <person name="Heiman D."/>
            <person name="Henrissat B."/>
            <person name="Howard R.J."/>
            <person name="Kabbage M."/>
            <person name="Koch C."/>
            <person name="Kracher B."/>
            <person name="Kubo Y."/>
            <person name="Law A.D."/>
            <person name="Lebrun M.-H."/>
            <person name="Lee Y.-H."/>
            <person name="Miyara I."/>
            <person name="Moore N."/>
            <person name="Neumann U."/>
            <person name="Nordstroem K."/>
            <person name="Panaccione D.G."/>
            <person name="Panstruga R."/>
            <person name="Place M."/>
            <person name="Proctor R.H."/>
            <person name="Prusky D."/>
            <person name="Rech G."/>
            <person name="Reinhardt R."/>
            <person name="Rollins J.A."/>
            <person name="Rounsley S."/>
            <person name="Schardl C.L."/>
            <person name="Schwartz D.C."/>
            <person name="Shenoy N."/>
            <person name="Shirasu K."/>
            <person name="Sikhakolli U.R."/>
            <person name="Stueber K."/>
            <person name="Sukno S.A."/>
            <person name="Sweigard J.A."/>
            <person name="Takano Y."/>
            <person name="Takahara H."/>
            <person name="Trail F."/>
            <person name="van der Does H.C."/>
            <person name="Voll L.M."/>
            <person name="Will I."/>
            <person name="Young S."/>
            <person name="Zeng Q."/>
            <person name="Zhang J."/>
            <person name="Zhou S."/>
            <person name="Dickman M.B."/>
            <person name="Schulze-Lefert P."/>
            <person name="Ver Loren van Themaat E."/>
            <person name="Ma L.-J."/>
            <person name="Vaillancourt L.J."/>
        </authorList>
    </citation>
    <scope>NUCLEOTIDE SEQUENCE [LARGE SCALE GENOMIC DNA]</scope>
    <source>
        <strain evidence="15">M1.001 / M2 / FGSC 10212</strain>
    </source>
</reference>
<comment type="function">
    <text evidence="2">Involved in the synthesis of the GDP-mannose and dolichol-phosphate-mannose required for a number of critical mannosyl transfer reactions.</text>
</comment>
<proteinExistence type="inferred from homology"/>